<accession>X0WGJ0</accession>
<evidence type="ECO:0000313" key="1">
    <source>
        <dbReference type="EMBL" id="GAG23643.1"/>
    </source>
</evidence>
<dbReference type="Gene3D" id="1.10.10.10">
    <property type="entry name" value="Winged helix-like DNA-binding domain superfamily/Winged helix DNA-binding domain"/>
    <property type="match status" value="1"/>
</dbReference>
<sequence length="89" mass="10028">QSLVDNKPSEQRGVPESVIQLEATRELMAAIEQLPPQQQVAVRLYLEAKAQGVSLKELCRSRDLAFDRVNRNKLFGITRLAELLRQPAS</sequence>
<dbReference type="InterPro" id="IPR013324">
    <property type="entry name" value="RNA_pol_sigma_r3/r4-like"/>
</dbReference>
<reference evidence="1" key="1">
    <citation type="journal article" date="2014" name="Front. Microbiol.">
        <title>High frequency of phylogenetically diverse reductive dehalogenase-homologous genes in deep subseafloor sedimentary metagenomes.</title>
        <authorList>
            <person name="Kawai M."/>
            <person name="Futagami T."/>
            <person name="Toyoda A."/>
            <person name="Takaki Y."/>
            <person name="Nishi S."/>
            <person name="Hori S."/>
            <person name="Arai W."/>
            <person name="Tsubouchi T."/>
            <person name="Morono Y."/>
            <person name="Uchiyama I."/>
            <person name="Ito T."/>
            <person name="Fujiyama A."/>
            <person name="Inagaki F."/>
            <person name="Takami H."/>
        </authorList>
    </citation>
    <scope>NUCLEOTIDE SEQUENCE</scope>
    <source>
        <strain evidence="1">Expedition CK06-06</strain>
    </source>
</reference>
<evidence type="ECO:0008006" key="2">
    <source>
        <dbReference type="Google" id="ProtNLM"/>
    </source>
</evidence>
<feature type="non-terminal residue" evidence="1">
    <location>
        <position position="1"/>
    </location>
</feature>
<comment type="caution">
    <text evidence="1">The sequence shown here is derived from an EMBL/GenBank/DDBJ whole genome shotgun (WGS) entry which is preliminary data.</text>
</comment>
<gene>
    <name evidence="1" type="ORF">S01H1_49610</name>
</gene>
<name>X0WGJ0_9ZZZZ</name>
<dbReference type="SUPFAM" id="SSF88659">
    <property type="entry name" value="Sigma3 and sigma4 domains of RNA polymerase sigma factors"/>
    <property type="match status" value="1"/>
</dbReference>
<protein>
    <recommendedName>
        <fullName evidence="2">RNA polymerase sigma factor 70 region 4 type 2 domain-containing protein</fullName>
    </recommendedName>
</protein>
<dbReference type="InterPro" id="IPR036388">
    <property type="entry name" value="WH-like_DNA-bd_sf"/>
</dbReference>
<dbReference type="EMBL" id="BARS01031923">
    <property type="protein sequence ID" value="GAG23643.1"/>
    <property type="molecule type" value="Genomic_DNA"/>
</dbReference>
<dbReference type="AlphaFoldDB" id="X0WGJ0"/>
<proteinExistence type="predicted"/>
<organism evidence="1">
    <name type="scientific">marine sediment metagenome</name>
    <dbReference type="NCBI Taxonomy" id="412755"/>
    <lineage>
        <taxon>unclassified sequences</taxon>
        <taxon>metagenomes</taxon>
        <taxon>ecological metagenomes</taxon>
    </lineage>
</organism>